<keyword evidence="1" id="KW-0812">Transmembrane</keyword>
<name>A0A418XWC1_9GAMM</name>
<comment type="caution">
    <text evidence="2">The sequence shown here is derived from an EMBL/GenBank/DDBJ whole genome shotgun (WGS) entry which is preliminary data.</text>
</comment>
<keyword evidence="1" id="KW-0472">Membrane</keyword>
<dbReference type="Pfam" id="PF11743">
    <property type="entry name" value="DUF3301"/>
    <property type="match status" value="1"/>
</dbReference>
<dbReference type="AlphaFoldDB" id="A0A418XWC1"/>
<feature type="transmembrane region" description="Helical" evidence="1">
    <location>
        <begin position="6"/>
        <end position="24"/>
    </location>
</feature>
<dbReference type="EMBL" id="QYYA01000003">
    <property type="protein sequence ID" value="RJG17116.1"/>
    <property type="molecule type" value="Genomic_DNA"/>
</dbReference>
<proteinExistence type="predicted"/>
<dbReference type="Proteomes" id="UP000283734">
    <property type="component" value="Unassembled WGS sequence"/>
</dbReference>
<reference evidence="2 3" key="1">
    <citation type="submission" date="2018-09" db="EMBL/GenBank/DDBJ databases">
        <title>Alcanivorax profundi sp. nov., isolated from 1000 m-depth seawater of the Mariana Trench.</title>
        <authorList>
            <person name="Liu J."/>
        </authorList>
    </citation>
    <scope>NUCLEOTIDE SEQUENCE [LARGE SCALE GENOMIC DNA]</scope>
    <source>
        <strain evidence="2 3">MTEO17</strain>
    </source>
</reference>
<gene>
    <name evidence="2" type="ORF">D4A39_10255</name>
</gene>
<dbReference type="InterPro" id="IPR021732">
    <property type="entry name" value="DUF3301"/>
</dbReference>
<evidence type="ECO:0000256" key="1">
    <source>
        <dbReference type="SAM" id="Phobius"/>
    </source>
</evidence>
<organism evidence="2 3">
    <name type="scientific">Alcanivorax profundi</name>
    <dbReference type="NCBI Taxonomy" id="2338368"/>
    <lineage>
        <taxon>Bacteria</taxon>
        <taxon>Pseudomonadati</taxon>
        <taxon>Pseudomonadota</taxon>
        <taxon>Gammaproteobacteria</taxon>
        <taxon>Oceanospirillales</taxon>
        <taxon>Alcanivoracaceae</taxon>
        <taxon>Alcanivorax</taxon>
    </lineage>
</organism>
<sequence>MNLDLADILLVTTVVIIAALFWRAHGIRERALIYTRKYCEREQVEFLDDTVGMEKLTLQRDGNDKLRITRIYRFEFTVTGGERYSGHTIVMGGVVQRVELPPHRYTPPPEQLH</sequence>
<evidence type="ECO:0000313" key="2">
    <source>
        <dbReference type="EMBL" id="RJG17116.1"/>
    </source>
</evidence>
<accession>A0A418XWC1</accession>
<dbReference type="RefSeq" id="WP_119918058.1">
    <property type="nucleotide sequence ID" value="NZ_QYYA01000003.1"/>
</dbReference>
<protein>
    <submittedName>
        <fullName evidence="2">DUF3301 domain-containing protein</fullName>
    </submittedName>
</protein>
<keyword evidence="3" id="KW-1185">Reference proteome</keyword>
<keyword evidence="1" id="KW-1133">Transmembrane helix</keyword>
<dbReference type="OrthoDB" id="5959530at2"/>
<evidence type="ECO:0000313" key="3">
    <source>
        <dbReference type="Proteomes" id="UP000283734"/>
    </source>
</evidence>